<evidence type="ECO:0000259" key="8">
    <source>
        <dbReference type="PROSITE" id="PS50045"/>
    </source>
</evidence>
<keyword evidence="1 7" id="KW-0597">Phosphoprotein</keyword>
<dbReference type="GO" id="GO:0005524">
    <property type="term" value="F:ATP binding"/>
    <property type="evidence" value="ECO:0007669"/>
    <property type="project" value="UniProtKB-KW"/>
</dbReference>
<evidence type="ECO:0000259" key="9">
    <source>
        <dbReference type="PROSITE" id="PS50110"/>
    </source>
</evidence>
<dbReference type="GO" id="GO:0006355">
    <property type="term" value="P:regulation of DNA-templated transcription"/>
    <property type="evidence" value="ECO:0007669"/>
    <property type="project" value="InterPro"/>
</dbReference>
<feature type="domain" description="Response regulatory" evidence="9">
    <location>
        <begin position="14"/>
        <end position="128"/>
    </location>
</feature>
<dbReference type="InterPro" id="IPR058031">
    <property type="entry name" value="AAA_lid_NorR"/>
</dbReference>
<dbReference type="CDD" id="cd00009">
    <property type="entry name" value="AAA"/>
    <property type="match status" value="1"/>
</dbReference>
<dbReference type="InterPro" id="IPR001789">
    <property type="entry name" value="Sig_transdc_resp-reg_receiver"/>
</dbReference>
<dbReference type="KEGG" id="pin:Ping_1745"/>
<sequence length="468" mass="52243">MNAEFKGNFKDAPTVLIVDDDPDICSLLSYLMKREGYVVQIVHDGMAALDLTRNRAPDIILTDLRMPRMDGFELLKQVKLIKQDLPVVILTAYAGINGAVESIKAGADDYLPKPFDNSKVVMLVHRILLQHHCYKIDEQPIEGGVHDIVTVMGPSAIIHTLAAQVKLVAQSNFNVIIQGATGVGKEVVAQAIHAQSPYASGPFVPVDCGAIPEMLLESELFGHEKGAFTGAYRAKQGKFEAARGGTLFLDEIANMPLTSQAKILRVMQEKIIFPVGSNQPIKIDVRLIVASHENLEAKVADGTFREDLYYRFNEFTIKVPLLSERKEDQIYLAKRFMNETNRELGKNVTLSIGAINKMQTYEWRGNVRELRAVIRRAVLLAQTEIREEHLAIINKSSKRNESGQLNGINFTTASSPPLKEIVRDCSERVEKKTLTQVLSQTNGNKAEAARILKIDYKTLLNKVKYYEL</sequence>
<dbReference type="FunFam" id="3.40.50.2300:FF:000018">
    <property type="entry name" value="DNA-binding transcriptional regulator NtrC"/>
    <property type="match status" value="1"/>
</dbReference>
<dbReference type="SUPFAM" id="SSF46689">
    <property type="entry name" value="Homeodomain-like"/>
    <property type="match status" value="1"/>
</dbReference>
<evidence type="ECO:0000256" key="5">
    <source>
        <dbReference type="ARBA" id="ARBA00023015"/>
    </source>
</evidence>
<evidence type="ECO:0000256" key="1">
    <source>
        <dbReference type="ARBA" id="ARBA00022553"/>
    </source>
</evidence>
<dbReference type="SUPFAM" id="SSF52172">
    <property type="entry name" value="CheY-like"/>
    <property type="match status" value="1"/>
</dbReference>
<evidence type="ECO:0000256" key="2">
    <source>
        <dbReference type="ARBA" id="ARBA00022741"/>
    </source>
</evidence>
<dbReference type="eggNOG" id="COG2204">
    <property type="taxonomic scope" value="Bacteria"/>
</dbReference>
<dbReference type="STRING" id="357804.Ping_1745"/>
<keyword evidence="5" id="KW-0805">Transcription regulation</keyword>
<keyword evidence="3" id="KW-0067">ATP-binding</keyword>
<dbReference type="SMART" id="SM00382">
    <property type="entry name" value="AAA"/>
    <property type="match status" value="1"/>
</dbReference>
<feature type="modified residue" description="4-aspartylphosphate" evidence="7">
    <location>
        <position position="63"/>
    </location>
</feature>
<keyword evidence="6" id="KW-0804">Transcription</keyword>
<dbReference type="InterPro" id="IPR011006">
    <property type="entry name" value="CheY-like_superfamily"/>
</dbReference>
<dbReference type="HOGENOM" id="CLU_000445_0_6_6"/>
<dbReference type="Pfam" id="PF00158">
    <property type="entry name" value="Sigma54_activat"/>
    <property type="match status" value="1"/>
</dbReference>
<dbReference type="PANTHER" id="PTHR32071:SF81">
    <property type="entry name" value="PROPIONATE CATABOLISM OPERON REGULATORY PROTEIN"/>
    <property type="match status" value="1"/>
</dbReference>
<dbReference type="CDD" id="cd00156">
    <property type="entry name" value="REC"/>
    <property type="match status" value="1"/>
</dbReference>
<dbReference type="InterPro" id="IPR027417">
    <property type="entry name" value="P-loop_NTPase"/>
</dbReference>
<dbReference type="Proteomes" id="UP000000639">
    <property type="component" value="Chromosome"/>
</dbReference>
<dbReference type="Pfam" id="PF25601">
    <property type="entry name" value="AAA_lid_14"/>
    <property type="match status" value="1"/>
</dbReference>
<dbReference type="GO" id="GO:0000160">
    <property type="term" value="P:phosphorelay signal transduction system"/>
    <property type="evidence" value="ECO:0007669"/>
    <property type="project" value="UniProtKB-KW"/>
</dbReference>
<gene>
    <name evidence="10" type="ordered locus">Ping_1745</name>
</gene>
<dbReference type="Pfam" id="PF00072">
    <property type="entry name" value="Response_reg"/>
    <property type="match status" value="1"/>
</dbReference>
<reference evidence="10 11" key="1">
    <citation type="submission" date="2007-01" db="EMBL/GenBank/DDBJ databases">
        <title>Complete sequence of Psychromonas ingrahamii 37.</title>
        <authorList>
            <consortium name="US DOE Joint Genome Institute"/>
            <person name="Copeland A."/>
            <person name="Lucas S."/>
            <person name="Lapidus A."/>
            <person name="Barry K."/>
            <person name="Detter J.C."/>
            <person name="Glavina del Rio T."/>
            <person name="Hammon N."/>
            <person name="Israni S."/>
            <person name="Dalin E."/>
            <person name="Tice H."/>
            <person name="Pitluck S."/>
            <person name="Thompson L.S."/>
            <person name="Brettin T."/>
            <person name="Bruce D."/>
            <person name="Han C."/>
            <person name="Tapia R."/>
            <person name="Schmutz J."/>
            <person name="Larimer F."/>
            <person name="Land M."/>
            <person name="Hauser L."/>
            <person name="Kyrpides N."/>
            <person name="Ivanova N."/>
            <person name="Staley J."/>
            <person name="Richardson P."/>
        </authorList>
    </citation>
    <scope>NUCLEOTIDE SEQUENCE [LARGE SCALE GENOMIC DNA]</scope>
    <source>
        <strain evidence="10 11">37</strain>
    </source>
</reference>
<dbReference type="Gene3D" id="1.10.8.60">
    <property type="match status" value="1"/>
</dbReference>
<proteinExistence type="predicted"/>
<dbReference type="InterPro" id="IPR003593">
    <property type="entry name" value="AAA+_ATPase"/>
</dbReference>
<dbReference type="InterPro" id="IPR002078">
    <property type="entry name" value="Sigma_54_int"/>
</dbReference>
<dbReference type="SMART" id="SM00448">
    <property type="entry name" value="REC"/>
    <property type="match status" value="1"/>
</dbReference>
<accession>A1SVL4</accession>
<evidence type="ECO:0000256" key="3">
    <source>
        <dbReference type="ARBA" id="ARBA00022840"/>
    </source>
</evidence>
<dbReference type="PROSITE" id="PS50045">
    <property type="entry name" value="SIGMA54_INTERACT_4"/>
    <property type="match status" value="1"/>
</dbReference>
<dbReference type="InterPro" id="IPR009057">
    <property type="entry name" value="Homeodomain-like_sf"/>
</dbReference>
<name>A1SVL4_PSYIN</name>
<evidence type="ECO:0000256" key="6">
    <source>
        <dbReference type="ARBA" id="ARBA00023163"/>
    </source>
</evidence>
<evidence type="ECO:0000256" key="4">
    <source>
        <dbReference type="ARBA" id="ARBA00023012"/>
    </source>
</evidence>
<dbReference type="SUPFAM" id="SSF52540">
    <property type="entry name" value="P-loop containing nucleoside triphosphate hydrolases"/>
    <property type="match status" value="1"/>
</dbReference>
<dbReference type="PROSITE" id="PS50110">
    <property type="entry name" value="RESPONSE_REGULATORY"/>
    <property type="match status" value="1"/>
</dbReference>
<dbReference type="FunFam" id="3.40.50.300:FF:000006">
    <property type="entry name" value="DNA-binding transcriptional regulator NtrC"/>
    <property type="match status" value="1"/>
</dbReference>
<feature type="domain" description="Sigma-54 factor interaction" evidence="8">
    <location>
        <begin position="151"/>
        <end position="379"/>
    </location>
</feature>
<dbReference type="PRINTS" id="PR01590">
    <property type="entry name" value="HTHFIS"/>
</dbReference>
<keyword evidence="2" id="KW-0547">Nucleotide-binding</keyword>
<dbReference type="InterPro" id="IPR002197">
    <property type="entry name" value="HTH_Fis"/>
</dbReference>
<dbReference type="RefSeq" id="WP_011770089.1">
    <property type="nucleotide sequence ID" value="NC_008709.1"/>
</dbReference>
<keyword evidence="11" id="KW-1185">Reference proteome</keyword>
<dbReference type="OrthoDB" id="9804019at2"/>
<evidence type="ECO:0000313" key="11">
    <source>
        <dbReference type="Proteomes" id="UP000000639"/>
    </source>
</evidence>
<dbReference type="Pfam" id="PF02954">
    <property type="entry name" value="HTH_8"/>
    <property type="match status" value="1"/>
</dbReference>
<dbReference type="EMBL" id="CP000510">
    <property type="protein sequence ID" value="ABM03529.1"/>
    <property type="molecule type" value="Genomic_DNA"/>
</dbReference>
<evidence type="ECO:0000313" key="10">
    <source>
        <dbReference type="EMBL" id="ABM03529.1"/>
    </source>
</evidence>
<dbReference type="GO" id="GO:0043565">
    <property type="term" value="F:sequence-specific DNA binding"/>
    <property type="evidence" value="ECO:0007669"/>
    <property type="project" value="InterPro"/>
</dbReference>
<evidence type="ECO:0000256" key="7">
    <source>
        <dbReference type="PROSITE-ProRule" id="PRU00169"/>
    </source>
</evidence>
<dbReference type="Gene3D" id="3.40.50.300">
    <property type="entry name" value="P-loop containing nucleotide triphosphate hydrolases"/>
    <property type="match status" value="1"/>
</dbReference>
<protein>
    <submittedName>
        <fullName evidence="10">Two component, sigma54 specific, transcriptional regulator, Fis family protein</fullName>
    </submittedName>
</protein>
<dbReference type="PANTHER" id="PTHR32071">
    <property type="entry name" value="TRANSCRIPTIONAL REGULATORY PROTEIN"/>
    <property type="match status" value="1"/>
</dbReference>
<dbReference type="Gene3D" id="1.10.10.60">
    <property type="entry name" value="Homeodomain-like"/>
    <property type="match status" value="1"/>
</dbReference>
<dbReference type="Gene3D" id="3.40.50.2300">
    <property type="match status" value="1"/>
</dbReference>
<keyword evidence="4" id="KW-0902">Two-component regulatory system</keyword>
<dbReference type="AlphaFoldDB" id="A1SVL4"/>
<organism evidence="10 11">
    <name type="scientific">Psychromonas ingrahamii (strain DSM 17664 / CCUG 51855 / 37)</name>
    <dbReference type="NCBI Taxonomy" id="357804"/>
    <lineage>
        <taxon>Bacteria</taxon>
        <taxon>Pseudomonadati</taxon>
        <taxon>Pseudomonadota</taxon>
        <taxon>Gammaproteobacteria</taxon>
        <taxon>Alteromonadales</taxon>
        <taxon>Psychromonadaceae</taxon>
        <taxon>Psychromonas</taxon>
    </lineage>
</organism>